<feature type="transmembrane region" description="Helical" evidence="1">
    <location>
        <begin position="91"/>
        <end position="109"/>
    </location>
</feature>
<dbReference type="AlphaFoldDB" id="A0A518RDK3"/>
<evidence type="ECO:0000256" key="1">
    <source>
        <dbReference type="SAM" id="Phobius"/>
    </source>
</evidence>
<feature type="transmembrane region" description="Helical" evidence="1">
    <location>
        <begin position="12"/>
        <end position="38"/>
    </location>
</feature>
<organism evidence="2 3">
    <name type="scientific">Sphingomonas suaedae</name>
    <dbReference type="NCBI Taxonomy" id="2599297"/>
    <lineage>
        <taxon>Bacteria</taxon>
        <taxon>Pseudomonadati</taxon>
        <taxon>Pseudomonadota</taxon>
        <taxon>Alphaproteobacteria</taxon>
        <taxon>Sphingomonadales</taxon>
        <taxon>Sphingomonadaceae</taxon>
        <taxon>Sphingomonas</taxon>
    </lineage>
</organism>
<accession>A0A518RDK3</accession>
<keyword evidence="1" id="KW-0812">Transmembrane</keyword>
<dbReference type="KEGG" id="ssua:FPZ54_05600"/>
<proteinExistence type="predicted"/>
<sequence length="119" mass="12581">MDMDEKAIVRSGGAALGCVAATLLFISVGFMLAFVLAWTGAHCEPQPTCKQSAQFAALRNFAVLLGAATVLGFIVRTLARSVARACGDSPILAATINTVVMLLLVWVSYEGVMFAMLRL</sequence>
<keyword evidence="3" id="KW-1185">Reference proteome</keyword>
<dbReference type="EMBL" id="CP042239">
    <property type="protein sequence ID" value="QDX25545.1"/>
    <property type="molecule type" value="Genomic_DNA"/>
</dbReference>
<gene>
    <name evidence="2" type="ORF">FPZ54_05600</name>
</gene>
<reference evidence="2 3" key="1">
    <citation type="submission" date="2019-07" db="EMBL/GenBank/DDBJ databases">
        <title>Sphingomonas alkalisoli sp. nov., isolated from rhizosphere soil of Suaedae salsa.</title>
        <authorList>
            <person name="Zhang H."/>
            <person name="Xu L."/>
            <person name="Zhang J.-X."/>
            <person name="Sun J.-Q."/>
        </authorList>
    </citation>
    <scope>NUCLEOTIDE SEQUENCE [LARGE SCALE GENOMIC DNA]</scope>
    <source>
        <strain evidence="2 3">XS-10</strain>
    </source>
</reference>
<keyword evidence="1" id="KW-1133">Transmembrane helix</keyword>
<evidence type="ECO:0000313" key="3">
    <source>
        <dbReference type="Proteomes" id="UP000318055"/>
    </source>
</evidence>
<name>A0A518RDK3_9SPHN</name>
<evidence type="ECO:0000313" key="2">
    <source>
        <dbReference type="EMBL" id="QDX25545.1"/>
    </source>
</evidence>
<dbReference type="Proteomes" id="UP000318055">
    <property type="component" value="Chromosome"/>
</dbReference>
<protein>
    <submittedName>
        <fullName evidence="2">Uncharacterized protein</fullName>
    </submittedName>
</protein>
<feature type="transmembrane region" description="Helical" evidence="1">
    <location>
        <begin position="58"/>
        <end position="79"/>
    </location>
</feature>
<keyword evidence="1" id="KW-0472">Membrane</keyword>